<dbReference type="GO" id="GO:0006488">
    <property type="term" value="P:dolichol-linked oligosaccharide biosynthetic process"/>
    <property type="evidence" value="ECO:0007669"/>
    <property type="project" value="InterPro"/>
</dbReference>
<gene>
    <name evidence="12" type="primary">ALG13</name>
    <name evidence="15" type="ORF">BJ554DRAFT_4982</name>
</gene>
<reference evidence="15 16" key="1">
    <citation type="journal article" name="Sci. Rep.">
        <title>Genome-scale phylogenetic analyses confirm Olpidium as the closest living zoosporic fungus to the non-flagellated, terrestrial fungi.</title>
        <authorList>
            <person name="Chang Y."/>
            <person name="Rochon D."/>
            <person name="Sekimoto S."/>
            <person name="Wang Y."/>
            <person name="Chovatia M."/>
            <person name="Sandor L."/>
            <person name="Salamov A."/>
            <person name="Grigoriev I.V."/>
            <person name="Stajich J.E."/>
            <person name="Spatafora J.W."/>
        </authorList>
    </citation>
    <scope>NUCLEOTIDE SEQUENCE [LARGE SCALE GENOMIC DNA]</scope>
    <source>
        <strain evidence="15">S191</strain>
    </source>
</reference>
<dbReference type="EMBL" id="JAEFCI010013168">
    <property type="protein sequence ID" value="KAG5455566.1"/>
    <property type="molecule type" value="Genomic_DNA"/>
</dbReference>
<evidence type="ECO:0000256" key="9">
    <source>
        <dbReference type="ARBA" id="ARBA00024804"/>
    </source>
</evidence>
<keyword evidence="16" id="KW-1185">Reference proteome</keyword>
<keyword evidence="7 12" id="KW-0808">Transferase</keyword>
<keyword evidence="8 12" id="KW-0256">Endoplasmic reticulum</keyword>
<proteinExistence type="inferred from homology"/>
<dbReference type="AlphaFoldDB" id="A0A8H7ZM23"/>
<dbReference type="PANTHER" id="PTHR12867:SF6">
    <property type="entry name" value="N-ACETYLGLUCOSAMINYLDIPHOSPHODOLICHOL N-ACETYLGLUCOSAMINYLTRANSFERASE"/>
    <property type="match status" value="1"/>
</dbReference>
<name>A0A8H7ZM23_9FUNG</name>
<dbReference type="InterPro" id="IPR039042">
    <property type="entry name" value="Alg13-like"/>
</dbReference>
<organism evidence="15 16">
    <name type="scientific">Olpidium bornovanus</name>
    <dbReference type="NCBI Taxonomy" id="278681"/>
    <lineage>
        <taxon>Eukaryota</taxon>
        <taxon>Fungi</taxon>
        <taxon>Fungi incertae sedis</taxon>
        <taxon>Olpidiomycota</taxon>
        <taxon>Olpidiomycotina</taxon>
        <taxon>Olpidiomycetes</taxon>
        <taxon>Olpidiales</taxon>
        <taxon>Olpidiaceae</taxon>
        <taxon>Olpidium</taxon>
    </lineage>
</organism>
<dbReference type="GO" id="GO:0004577">
    <property type="term" value="F:N-acetylglucosaminyldiphosphodolichol N-acetylglucosaminyltransferase activity"/>
    <property type="evidence" value="ECO:0007669"/>
    <property type="project" value="UniProtKB-EC"/>
</dbReference>
<dbReference type="Proteomes" id="UP000673691">
    <property type="component" value="Unassembled WGS sequence"/>
</dbReference>
<dbReference type="Pfam" id="PF04101">
    <property type="entry name" value="Glyco_tran_28_C"/>
    <property type="match status" value="1"/>
</dbReference>
<comment type="subunit">
    <text evidence="3 12">Heterodimer with ALG14 to form a functional enzyme.</text>
</comment>
<evidence type="ECO:0000256" key="13">
    <source>
        <dbReference type="SAM" id="MobiDB-lite"/>
    </source>
</evidence>
<evidence type="ECO:0000313" key="16">
    <source>
        <dbReference type="Proteomes" id="UP000673691"/>
    </source>
</evidence>
<feature type="domain" description="Glycosyl transferase family 28 C-terminal" evidence="14">
    <location>
        <begin position="81"/>
        <end position="171"/>
    </location>
</feature>
<protein>
    <recommendedName>
        <fullName evidence="5 12">UDP-N-acetylglucosamine transferase subunit ALG13</fullName>
        <ecNumber evidence="4 12">2.4.1.141</ecNumber>
    </recommendedName>
    <alternativeName>
        <fullName evidence="10 12">Asparagine-linked glycosylation protein 13</fullName>
    </alternativeName>
</protein>
<evidence type="ECO:0000256" key="6">
    <source>
        <dbReference type="ARBA" id="ARBA00022676"/>
    </source>
</evidence>
<evidence type="ECO:0000256" key="8">
    <source>
        <dbReference type="ARBA" id="ARBA00022824"/>
    </source>
</evidence>
<comment type="similarity">
    <text evidence="2 12">Belongs to the glycosyltransferase 28 family.</text>
</comment>
<dbReference type="GO" id="GO:0005783">
    <property type="term" value="C:endoplasmic reticulum"/>
    <property type="evidence" value="ECO:0007669"/>
    <property type="project" value="UniProtKB-SubCell"/>
</dbReference>
<evidence type="ECO:0000256" key="1">
    <source>
        <dbReference type="ARBA" id="ARBA00004240"/>
    </source>
</evidence>
<dbReference type="EC" id="2.4.1.141" evidence="4 12"/>
<evidence type="ECO:0000256" key="10">
    <source>
        <dbReference type="ARBA" id="ARBA00032061"/>
    </source>
</evidence>
<evidence type="ECO:0000256" key="2">
    <source>
        <dbReference type="ARBA" id="ARBA00006962"/>
    </source>
</evidence>
<feature type="compositionally biased region" description="Pro residues" evidence="13">
    <location>
        <begin position="1"/>
        <end position="12"/>
    </location>
</feature>
<dbReference type="InterPro" id="IPR007235">
    <property type="entry name" value="Glyco_trans_28_C"/>
</dbReference>
<comment type="catalytic activity">
    <reaction evidence="11">
        <text>an N-acetyl-alpha-D-glucosaminyl-diphospho-di-trans,poly-cis-dolichol + UDP-N-acetyl-alpha-D-glucosamine = an N,N'-diacetylchitobiosyl-diphospho-di-trans,poly-cis-dolichol + UDP + H(+)</text>
        <dbReference type="Rhea" id="RHEA:23380"/>
        <dbReference type="Rhea" id="RHEA-COMP:19507"/>
        <dbReference type="Rhea" id="RHEA-COMP:19510"/>
        <dbReference type="ChEBI" id="CHEBI:15378"/>
        <dbReference type="ChEBI" id="CHEBI:57269"/>
        <dbReference type="ChEBI" id="CHEBI:57705"/>
        <dbReference type="ChEBI" id="CHEBI:58223"/>
        <dbReference type="ChEBI" id="CHEBI:58427"/>
        <dbReference type="EC" id="2.4.1.141"/>
    </reaction>
</comment>
<evidence type="ECO:0000259" key="14">
    <source>
        <dbReference type="Pfam" id="PF04101"/>
    </source>
</evidence>
<evidence type="ECO:0000256" key="4">
    <source>
        <dbReference type="ARBA" id="ARBA00012614"/>
    </source>
</evidence>
<keyword evidence="6 12" id="KW-0328">Glycosyltransferase</keyword>
<evidence type="ECO:0000313" key="15">
    <source>
        <dbReference type="EMBL" id="KAG5455566.1"/>
    </source>
</evidence>
<dbReference type="OrthoDB" id="20273at2759"/>
<evidence type="ECO:0000256" key="3">
    <source>
        <dbReference type="ARBA" id="ARBA00011198"/>
    </source>
</evidence>
<evidence type="ECO:0000256" key="11">
    <source>
        <dbReference type="ARBA" id="ARBA00048184"/>
    </source>
</evidence>
<evidence type="ECO:0000256" key="12">
    <source>
        <dbReference type="RuleBase" id="RU362128"/>
    </source>
</evidence>
<comment type="subcellular location">
    <subcellularLocation>
        <location evidence="1 12">Endoplasmic reticulum</location>
    </subcellularLocation>
</comment>
<evidence type="ECO:0000256" key="5">
    <source>
        <dbReference type="ARBA" id="ARBA00017468"/>
    </source>
</evidence>
<evidence type="ECO:0000256" key="7">
    <source>
        <dbReference type="ARBA" id="ARBA00022679"/>
    </source>
</evidence>
<feature type="region of interest" description="Disordered" evidence="13">
    <location>
        <begin position="1"/>
        <end position="23"/>
    </location>
</feature>
<dbReference type="PANTHER" id="PTHR12867">
    <property type="entry name" value="GLYCOSYL TRANSFERASE-RELATED"/>
    <property type="match status" value="1"/>
</dbReference>
<comment type="function">
    <text evidence="9 12">Involved in protein N-glycosylation. Essential for the second step of the dolichol-linked oligosaccharide pathway.</text>
</comment>
<dbReference type="Gene3D" id="3.40.50.2000">
    <property type="entry name" value="Glycogen Phosphorylase B"/>
    <property type="match status" value="1"/>
</dbReference>
<comment type="caution">
    <text evidence="15">The sequence shown here is derived from an EMBL/GenBank/DDBJ whole genome shotgun (WGS) entry which is preliminary data.</text>
</comment>
<accession>A0A8H7ZM23</accession>
<sequence length="172" mass="17578">MRTPPPLPPSSPPCTSCSENTEQETLAARCYHNESPPSFPRGGARATPELRLEQASAGAGPAAAAAAARAIESGLPPPPKTVFVTVGSTRFDALLEALAGAGVLRALAARGFRRLLVQHGASRAGYAALREAAGLPAVPSGAPPLSVDGYDYKPSLREDMASADLVVSHAGQ</sequence>